<keyword evidence="5" id="KW-0804">Transcription</keyword>
<dbReference type="PROSITE" id="PS01063">
    <property type="entry name" value="SIGMA70_ECF"/>
    <property type="match status" value="1"/>
</dbReference>
<evidence type="ECO:0000256" key="3">
    <source>
        <dbReference type="ARBA" id="ARBA00023082"/>
    </source>
</evidence>
<name>B3TA07_9ZZZZ</name>
<dbReference type="PANTHER" id="PTHR43133:SF8">
    <property type="entry name" value="RNA POLYMERASE SIGMA FACTOR HI_1459-RELATED"/>
    <property type="match status" value="1"/>
</dbReference>
<keyword evidence="3" id="KW-0731">Sigma factor</keyword>
<dbReference type="InterPro" id="IPR007627">
    <property type="entry name" value="RNA_pol_sigma70_r2"/>
</dbReference>
<evidence type="ECO:0000259" key="7">
    <source>
        <dbReference type="Pfam" id="PF08281"/>
    </source>
</evidence>
<evidence type="ECO:0000256" key="4">
    <source>
        <dbReference type="ARBA" id="ARBA00023125"/>
    </source>
</evidence>
<organism evidence="8">
    <name type="scientific">uncultured marine microorganism HF4000_APKG8C21</name>
    <dbReference type="NCBI Taxonomy" id="455553"/>
    <lineage>
        <taxon>unclassified sequences</taxon>
        <taxon>environmental samples</taxon>
    </lineage>
</organism>
<accession>B3TA07</accession>
<keyword evidence="4" id="KW-0238">DNA-binding</keyword>
<evidence type="ECO:0000256" key="2">
    <source>
        <dbReference type="ARBA" id="ARBA00023015"/>
    </source>
</evidence>
<dbReference type="GO" id="GO:0003677">
    <property type="term" value="F:DNA binding"/>
    <property type="evidence" value="ECO:0007669"/>
    <property type="project" value="UniProtKB-KW"/>
</dbReference>
<dbReference type="InterPro" id="IPR013249">
    <property type="entry name" value="RNA_pol_sigma70_r4_t2"/>
</dbReference>
<keyword evidence="2" id="KW-0805">Transcription regulation</keyword>
<dbReference type="InterPro" id="IPR014284">
    <property type="entry name" value="RNA_pol_sigma-70_dom"/>
</dbReference>
<dbReference type="SUPFAM" id="SSF88659">
    <property type="entry name" value="Sigma3 and sigma4 domains of RNA polymerase sigma factors"/>
    <property type="match status" value="1"/>
</dbReference>
<sequence>MWPSRRGNARRAVEGSMHQDDAELIGRTQGGDQAAFNLIVERYQSNVYNLSARILGDRTAAEDITQETFISAYRAISRFRGGSLRAWLLRIASNHSYDWIRASRRRPQVSLDQSLLNPGFSPPSTGPSPEQEALRSELRVELQRAILTLPPDQRTTLVLIDVQGMSYEETAEATRASIGTVKSRMSRARSRVRNHLLQHGELLPDRFRQRE</sequence>
<protein>
    <submittedName>
        <fullName evidence="8">Putative Sigma-70 region 2</fullName>
    </submittedName>
</protein>
<evidence type="ECO:0000313" key="8">
    <source>
        <dbReference type="EMBL" id="ABZ09416.1"/>
    </source>
</evidence>
<dbReference type="Pfam" id="PF08281">
    <property type="entry name" value="Sigma70_r4_2"/>
    <property type="match status" value="1"/>
</dbReference>
<evidence type="ECO:0000256" key="5">
    <source>
        <dbReference type="ARBA" id="ARBA00023163"/>
    </source>
</evidence>
<dbReference type="AlphaFoldDB" id="B3TA07"/>
<evidence type="ECO:0000256" key="1">
    <source>
        <dbReference type="ARBA" id="ARBA00010641"/>
    </source>
</evidence>
<dbReference type="InterPro" id="IPR000838">
    <property type="entry name" value="RNA_pol_sigma70_ECF_CS"/>
</dbReference>
<dbReference type="NCBIfam" id="TIGR02937">
    <property type="entry name" value="sigma70-ECF"/>
    <property type="match status" value="1"/>
</dbReference>
<dbReference type="EMBL" id="EU016651">
    <property type="protein sequence ID" value="ABZ09416.1"/>
    <property type="molecule type" value="Genomic_DNA"/>
</dbReference>
<dbReference type="InterPro" id="IPR039425">
    <property type="entry name" value="RNA_pol_sigma-70-like"/>
</dbReference>
<evidence type="ECO:0000259" key="6">
    <source>
        <dbReference type="Pfam" id="PF04542"/>
    </source>
</evidence>
<dbReference type="InterPro" id="IPR036388">
    <property type="entry name" value="WH-like_DNA-bd_sf"/>
</dbReference>
<dbReference type="CDD" id="cd06171">
    <property type="entry name" value="Sigma70_r4"/>
    <property type="match status" value="1"/>
</dbReference>
<dbReference type="SUPFAM" id="SSF88946">
    <property type="entry name" value="Sigma2 domain of RNA polymerase sigma factors"/>
    <property type="match status" value="1"/>
</dbReference>
<feature type="domain" description="RNA polymerase sigma factor 70 region 4 type 2" evidence="7">
    <location>
        <begin position="140"/>
        <end position="191"/>
    </location>
</feature>
<feature type="domain" description="RNA polymerase sigma-70 region 2" evidence="6">
    <location>
        <begin position="39"/>
        <end position="106"/>
    </location>
</feature>
<comment type="similarity">
    <text evidence="1">Belongs to the sigma-70 factor family. ECF subfamily.</text>
</comment>
<proteinExistence type="inferred from homology"/>
<gene>
    <name evidence="8" type="ORF">ALOHA_HF4000APKG8C21ctg1g4</name>
</gene>
<dbReference type="GO" id="GO:0006352">
    <property type="term" value="P:DNA-templated transcription initiation"/>
    <property type="evidence" value="ECO:0007669"/>
    <property type="project" value="InterPro"/>
</dbReference>
<dbReference type="Gene3D" id="1.10.1740.10">
    <property type="match status" value="1"/>
</dbReference>
<dbReference type="InterPro" id="IPR013325">
    <property type="entry name" value="RNA_pol_sigma_r2"/>
</dbReference>
<reference evidence="8" key="1">
    <citation type="journal article" date="2008" name="ISME J.">
        <title>Genomic patterns of recombination, clonal divergence and environment in marine microbial populations.</title>
        <authorList>
            <person name="Konstantinidis K.T."/>
            <person name="Delong E.F."/>
        </authorList>
    </citation>
    <scope>NUCLEOTIDE SEQUENCE</scope>
</reference>
<dbReference type="InterPro" id="IPR013324">
    <property type="entry name" value="RNA_pol_sigma_r3/r4-like"/>
</dbReference>
<dbReference type="Pfam" id="PF04542">
    <property type="entry name" value="Sigma70_r2"/>
    <property type="match status" value="1"/>
</dbReference>
<dbReference type="Gene3D" id="1.10.10.10">
    <property type="entry name" value="Winged helix-like DNA-binding domain superfamily/Winged helix DNA-binding domain"/>
    <property type="match status" value="1"/>
</dbReference>
<dbReference type="PANTHER" id="PTHR43133">
    <property type="entry name" value="RNA POLYMERASE ECF-TYPE SIGMA FACTO"/>
    <property type="match status" value="1"/>
</dbReference>
<dbReference type="GO" id="GO:0016987">
    <property type="term" value="F:sigma factor activity"/>
    <property type="evidence" value="ECO:0007669"/>
    <property type="project" value="UniProtKB-KW"/>
</dbReference>